<dbReference type="Proteomes" id="UP000578819">
    <property type="component" value="Unassembled WGS sequence"/>
</dbReference>
<dbReference type="Pfam" id="PF01381">
    <property type="entry name" value="HTH_3"/>
    <property type="match status" value="1"/>
</dbReference>
<evidence type="ECO:0000313" key="2">
    <source>
        <dbReference type="EMBL" id="MBB4958916.1"/>
    </source>
</evidence>
<comment type="caution">
    <text evidence="2">The sequence shown here is derived from an EMBL/GenBank/DDBJ whole genome shotgun (WGS) entry which is preliminary data.</text>
</comment>
<dbReference type="AlphaFoldDB" id="A0A7W7SQX9"/>
<protein>
    <submittedName>
        <fullName evidence="2">Transcriptional regulator with XRE-family HTH domain</fullName>
    </submittedName>
</protein>
<dbReference type="InterPro" id="IPR001387">
    <property type="entry name" value="Cro/C1-type_HTH"/>
</dbReference>
<dbReference type="InterPro" id="IPR010982">
    <property type="entry name" value="Lambda_DNA-bd_dom_sf"/>
</dbReference>
<proteinExistence type="predicted"/>
<keyword evidence="3" id="KW-1185">Reference proteome</keyword>
<sequence length="171" mass="18918">MAAVYNSLALTSNDVCEGTHVTGRADVPNLVRVRTVEWPERESFIAHLDRLKKSRGFRYDIALAEAAEISHSAISNWRSGKQRPSLAAIGKLAAALDVDQRDLAARAGVAEGFTHASMPTQLPPELETLFDQYQTADPSRRDELLQRVAWVSEWFDATTSKAGDERPRRAG</sequence>
<feature type="domain" description="HTH cro/C1-type" evidence="1">
    <location>
        <begin position="62"/>
        <end position="103"/>
    </location>
</feature>
<gene>
    <name evidence="2" type="ORF">FHR38_002649</name>
</gene>
<dbReference type="Gene3D" id="1.10.260.40">
    <property type="entry name" value="lambda repressor-like DNA-binding domains"/>
    <property type="match status" value="1"/>
</dbReference>
<accession>A0A7W7SQX9</accession>
<dbReference type="SUPFAM" id="SSF47413">
    <property type="entry name" value="lambda repressor-like DNA-binding domains"/>
    <property type="match status" value="1"/>
</dbReference>
<dbReference type="EMBL" id="JACHJW010000001">
    <property type="protein sequence ID" value="MBB4958916.1"/>
    <property type="molecule type" value="Genomic_DNA"/>
</dbReference>
<dbReference type="SMART" id="SM00530">
    <property type="entry name" value="HTH_XRE"/>
    <property type="match status" value="1"/>
</dbReference>
<organism evidence="2 3">
    <name type="scientific">Micromonospora polyrhachis</name>
    <dbReference type="NCBI Taxonomy" id="1282883"/>
    <lineage>
        <taxon>Bacteria</taxon>
        <taxon>Bacillati</taxon>
        <taxon>Actinomycetota</taxon>
        <taxon>Actinomycetes</taxon>
        <taxon>Micromonosporales</taxon>
        <taxon>Micromonosporaceae</taxon>
        <taxon>Micromonospora</taxon>
    </lineage>
</organism>
<dbReference type="CDD" id="cd00093">
    <property type="entry name" value="HTH_XRE"/>
    <property type="match status" value="1"/>
</dbReference>
<evidence type="ECO:0000259" key="1">
    <source>
        <dbReference type="PROSITE" id="PS50943"/>
    </source>
</evidence>
<evidence type="ECO:0000313" key="3">
    <source>
        <dbReference type="Proteomes" id="UP000578819"/>
    </source>
</evidence>
<dbReference type="GO" id="GO:0003677">
    <property type="term" value="F:DNA binding"/>
    <property type="evidence" value="ECO:0007669"/>
    <property type="project" value="InterPro"/>
</dbReference>
<name>A0A7W7SQX9_9ACTN</name>
<dbReference type="PROSITE" id="PS50943">
    <property type="entry name" value="HTH_CROC1"/>
    <property type="match status" value="1"/>
</dbReference>
<reference evidence="2 3" key="1">
    <citation type="submission" date="2020-08" db="EMBL/GenBank/DDBJ databases">
        <title>Sequencing the genomes of 1000 actinobacteria strains.</title>
        <authorList>
            <person name="Klenk H.-P."/>
        </authorList>
    </citation>
    <scope>NUCLEOTIDE SEQUENCE [LARGE SCALE GENOMIC DNA]</scope>
    <source>
        <strain evidence="2 3">DSM 45886</strain>
    </source>
</reference>